<keyword evidence="3" id="KW-0813">Transport</keyword>
<dbReference type="GO" id="GO:0016973">
    <property type="term" value="P:poly(A)+ mRNA export from nucleus"/>
    <property type="evidence" value="ECO:0007669"/>
    <property type="project" value="TreeGrafter"/>
</dbReference>
<evidence type="ECO:0000256" key="6">
    <source>
        <dbReference type="ARBA" id="ARBA00023010"/>
    </source>
</evidence>
<dbReference type="Proteomes" id="UP001233271">
    <property type="component" value="Chromosome 1"/>
</dbReference>
<comment type="subcellular location">
    <subcellularLocation>
        <location evidence="1">Nucleus envelope</location>
    </subcellularLocation>
</comment>
<evidence type="ECO:0000313" key="11">
    <source>
        <dbReference type="EMBL" id="BEI87579.1"/>
    </source>
</evidence>
<dbReference type="SUPFAM" id="SSF117289">
    <property type="entry name" value="Nucleoporin domain"/>
    <property type="match status" value="1"/>
</dbReference>
<feature type="domain" description="Nucleoporin Nup133/Nup155-like C-terminal" evidence="9">
    <location>
        <begin position="714"/>
        <end position="908"/>
    </location>
</feature>
<dbReference type="KEGG" id="ccac:CcaHIS019_0102970"/>
<keyword evidence="12" id="KW-1185">Reference proteome</keyword>
<evidence type="ECO:0008006" key="13">
    <source>
        <dbReference type="Google" id="ProtNLM"/>
    </source>
</evidence>
<evidence type="ECO:0000256" key="4">
    <source>
        <dbReference type="ARBA" id="ARBA00022816"/>
    </source>
</evidence>
<evidence type="ECO:0000256" key="2">
    <source>
        <dbReference type="ARBA" id="ARBA00005569"/>
    </source>
</evidence>
<dbReference type="InterPro" id="IPR015943">
    <property type="entry name" value="WD40/YVTN_repeat-like_dom_sf"/>
</dbReference>
<organism evidence="11 12">
    <name type="scientific">Cutaneotrichosporon cavernicola</name>
    <dbReference type="NCBI Taxonomy" id="279322"/>
    <lineage>
        <taxon>Eukaryota</taxon>
        <taxon>Fungi</taxon>
        <taxon>Dikarya</taxon>
        <taxon>Basidiomycota</taxon>
        <taxon>Agaricomycotina</taxon>
        <taxon>Tremellomycetes</taxon>
        <taxon>Trichosporonales</taxon>
        <taxon>Trichosporonaceae</taxon>
        <taxon>Cutaneotrichosporon</taxon>
    </lineage>
</organism>
<protein>
    <recommendedName>
        <fullName evidence="13">Nucleoporin-domain-containing protein</fullName>
    </recommendedName>
</protein>
<dbReference type="Gene3D" id="2.130.10.10">
    <property type="entry name" value="YVTN repeat-like/Quinoprotein amine dehydrogenase"/>
    <property type="match status" value="1"/>
</dbReference>
<dbReference type="AlphaFoldDB" id="A0AA48HXZ5"/>
<evidence type="ECO:0000256" key="1">
    <source>
        <dbReference type="ARBA" id="ARBA00004259"/>
    </source>
</evidence>
<reference evidence="11" key="1">
    <citation type="journal article" date="2023" name="BMC Genomics">
        <title>Chromosome-level genome assemblies of Cutaneotrichosporon spp. (Trichosporonales, Basidiomycota) reveal imbalanced evolution between nucleotide sequences and chromosome synteny.</title>
        <authorList>
            <person name="Kobayashi Y."/>
            <person name="Kayamori A."/>
            <person name="Aoki K."/>
            <person name="Shiwa Y."/>
            <person name="Matsutani M."/>
            <person name="Fujita N."/>
            <person name="Sugita T."/>
            <person name="Iwasaki W."/>
            <person name="Tanaka N."/>
            <person name="Takashima M."/>
        </authorList>
    </citation>
    <scope>NUCLEOTIDE SEQUENCE</scope>
    <source>
        <strain evidence="11">HIS019</strain>
    </source>
</reference>
<evidence type="ECO:0000256" key="8">
    <source>
        <dbReference type="SAM" id="MobiDB-lite"/>
    </source>
</evidence>
<dbReference type="GO" id="GO:0031080">
    <property type="term" value="C:nuclear pore outer ring"/>
    <property type="evidence" value="ECO:0007669"/>
    <property type="project" value="TreeGrafter"/>
</dbReference>
<evidence type="ECO:0000256" key="3">
    <source>
        <dbReference type="ARBA" id="ARBA00022448"/>
    </source>
</evidence>
<dbReference type="GO" id="GO:0017056">
    <property type="term" value="F:structural constituent of nuclear pore"/>
    <property type="evidence" value="ECO:0007669"/>
    <property type="project" value="InterPro"/>
</dbReference>
<dbReference type="Pfam" id="PF03177">
    <property type="entry name" value="Nucleoporin_C"/>
    <property type="match status" value="1"/>
</dbReference>
<proteinExistence type="inferred from homology"/>
<dbReference type="GO" id="GO:0000972">
    <property type="term" value="P:transcription-dependent tethering of RNA polymerase II gene DNA at nuclear periphery"/>
    <property type="evidence" value="ECO:0007669"/>
    <property type="project" value="TreeGrafter"/>
</dbReference>
<evidence type="ECO:0000259" key="9">
    <source>
        <dbReference type="Pfam" id="PF03177"/>
    </source>
</evidence>
<comment type="similarity">
    <text evidence="2">Belongs to the nucleoporin Nup133 family.</text>
</comment>
<gene>
    <name evidence="11" type="ORF">CcaverHIS019_0102970</name>
</gene>
<accession>A0AA48HXZ5</accession>
<dbReference type="InterPro" id="IPR037624">
    <property type="entry name" value="Nup133-like"/>
</dbReference>
<keyword evidence="4" id="KW-0509">mRNA transport</keyword>
<evidence type="ECO:0000313" key="12">
    <source>
        <dbReference type="Proteomes" id="UP001233271"/>
    </source>
</evidence>
<sequence>MFNNPRATPRPRRGRDSTAPRQSMFPSETPARNVHQRTIPSPTHEHNFEAADYRLLWSRDARHSVTAAGVLPTEVARQVENADFILHTVAAQLDPASGFALVSGPDSCLAWKYTKQASNPTVSVFPAPQPTRSHMATVPPALAAFYGTTEPGLLLVSATGEVRFWESMGLALHNVQRFQSLQLDVGLDFAEHLWKIDEATFVVTTTASTGFRLSIVHEGGRLVPKAIAFTRASGMSIFTRQSTAIFHDTAERNGIVAAAPAQGGCFLLGRSTLQMWNLGLDGSVRLGWEIDIRESIGSLLLNTDGAWSSGNMLLMFNDLVAVSQHKHAVLVSYHRRDGASGDRKQAQHAIIVFENPDARRFTVDNSVYLSYLAHPDPRMLDVPRLFIPRGSRTAFIRFSDAILMASLSSSPYEDVISLRDSGRNAFIGVAPSPPGHAASSVVAMASLGGIMTIEVHEGAAQARKMTSAASATARLKNKLEQAVFFGANRENPLTFDLPAGFQGDLPAATEEVSAEVVSNSAAFMTPISETRQSLMDRLAKLRELLLFIRRNGVLSLLPDSSRRRLSAHAEKIQAALELWDYQNRVMDKLNSRSPQSLLADSIQTLMSQLGDVDEDFVRAFFRRHVLSLDRLLGTVFVTFKAAVDGLAPGTDSSAWVLEANRIFTIALRASDAWRMNEMDLYAIDANRATVHLWTASDSLLNDMDSLYALTRKVIQDRTRRIGTIVDEESSNATGNIALQQKEQAEFKAQMTTLADGLCENVADKLHVAETRASGKSEDTAETRDVLVLQQRWDELKPRVIRPLETIGRVEEAYSLAEQFRDFPTLVYLCEKSGDDGRTQAYIERFGNDFAFELYQWYIDQRQYYELLAQDEVYGARLTAFFAAHPHPALSWMHDIASKRYGAAAAALTVVDRQTVALAEKQLVASIAKLAAVAEYKVSGGGPHAVSRIDDELDNIAAQRALADDLPDDPVPSVLDELPALKHILEDGVDALRAGDALSTEDLVDVLTLKAGDRGGDGALAIERLQRDDTLPAGRASVSLKSAWRRIYIRDDWATLANTAGRSEEDLRTGLRRTWAYTTLFALRDTGVTEKYVLSPAHALATPSQVEVSARHPSFSAEDVAALMHDHEAESHVLLKLVEAGLEKQLQGVRQLVKADAEREADGDVAME</sequence>
<keyword evidence="5" id="KW-0653">Protein transport</keyword>
<feature type="domain" description="Nucleoporin Nup133/Nup155-like N-terminal" evidence="10">
    <location>
        <begin position="71"/>
        <end position="410"/>
    </location>
</feature>
<name>A0AA48HXZ5_9TREE</name>
<dbReference type="GeneID" id="85491450"/>
<dbReference type="PANTHER" id="PTHR13405:SF11">
    <property type="entry name" value="NUCLEAR PORE COMPLEX PROTEIN NUP133"/>
    <property type="match status" value="1"/>
</dbReference>
<dbReference type="Pfam" id="PF08801">
    <property type="entry name" value="Nucleoporin_N"/>
    <property type="match status" value="1"/>
</dbReference>
<dbReference type="InterPro" id="IPR014908">
    <property type="entry name" value="Nucleoporin_Nup133/Nup155_N"/>
</dbReference>
<dbReference type="EMBL" id="AP028212">
    <property type="protein sequence ID" value="BEI87579.1"/>
    <property type="molecule type" value="Genomic_DNA"/>
</dbReference>
<dbReference type="InterPro" id="IPR007187">
    <property type="entry name" value="Nucleoporin_Nup133/Nup155_C"/>
</dbReference>
<dbReference type="Gene3D" id="1.20.58.1380">
    <property type="match status" value="1"/>
</dbReference>
<dbReference type="PANTHER" id="PTHR13405">
    <property type="entry name" value="NUCLEAR PORE COMPLEX PROTEIN NUP133"/>
    <property type="match status" value="1"/>
</dbReference>
<evidence type="ECO:0000259" key="10">
    <source>
        <dbReference type="Pfam" id="PF08801"/>
    </source>
</evidence>
<keyword evidence="6" id="KW-0811">Translocation</keyword>
<dbReference type="RefSeq" id="XP_060452845.1">
    <property type="nucleotide sequence ID" value="XM_060598755.1"/>
</dbReference>
<keyword evidence="7" id="KW-0539">Nucleus</keyword>
<evidence type="ECO:0000256" key="5">
    <source>
        <dbReference type="ARBA" id="ARBA00022927"/>
    </source>
</evidence>
<dbReference type="GO" id="GO:0006606">
    <property type="term" value="P:protein import into nucleus"/>
    <property type="evidence" value="ECO:0007669"/>
    <property type="project" value="TreeGrafter"/>
</dbReference>
<feature type="region of interest" description="Disordered" evidence="8">
    <location>
        <begin position="1"/>
        <end position="45"/>
    </location>
</feature>
<evidence type="ECO:0000256" key="7">
    <source>
        <dbReference type="ARBA" id="ARBA00023242"/>
    </source>
</evidence>